<proteinExistence type="predicted"/>
<evidence type="ECO:0000313" key="2">
    <source>
        <dbReference type="EMBL" id="MFC5526824.1"/>
    </source>
</evidence>
<gene>
    <name evidence="2" type="ORF">ACFPPA_13865</name>
</gene>
<reference evidence="3" key="1">
    <citation type="journal article" date="2019" name="Int. J. Syst. Evol. Microbiol.">
        <title>The Global Catalogue of Microorganisms (GCM) 10K type strain sequencing project: providing services to taxonomists for standard genome sequencing and annotation.</title>
        <authorList>
            <consortium name="The Broad Institute Genomics Platform"/>
            <consortium name="The Broad Institute Genome Sequencing Center for Infectious Disease"/>
            <person name="Wu L."/>
            <person name="Ma J."/>
        </authorList>
    </citation>
    <scope>NUCLEOTIDE SEQUENCE [LARGE SCALE GENOMIC DNA]</scope>
    <source>
        <strain evidence="3">CGMCC 1.16619</strain>
    </source>
</reference>
<feature type="chain" id="PRO_5046124822" evidence="1">
    <location>
        <begin position="25"/>
        <end position="224"/>
    </location>
</feature>
<feature type="signal peptide" evidence="1">
    <location>
        <begin position="1"/>
        <end position="24"/>
    </location>
</feature>
<name>A0ABW0QVE2_9GAMM</name>
<dbReference type="InterPro" id="IPR036501">
    <property type="entry name" value="Inhibitor_vert_lysozyme_sf"/>
</dbReference>
<keyword evidence="3" id="KW-1185">Reference proteome</keyword>
<protein>
    <submittedName>
        <fullName evidence="2">Uncharacterized protein</fullName>
    </submittedName>
</protein>
<evidence type="ECO:0000256" key="1">
    <source>
        <dbReference type="SAM" id="SignalP"/>
    </source>
</evidence>
<evidence type="ECO:0000313" key="3">
    <source>
        <dbReference type="Proteomes" id="UP001596114"/>
    </source>
</evidence>
<sequence>MRDWPFGTISLVWALSLFNLPASAQVTLPAVTVTEPAYTEHYGGYVISGDFKVNPRMPYVAYPAQALVSGDILSVQPIRLAGDEYLVLQECAVADCSQARIVRVWNAGGATGLVRQSDDRVRIRHENKYFIWLMRLPEVLVDRRCVRCGGYYTTFDPVSPPLTLIPGGEQAAYGRTALQAASDKGPIPVKTQTHEGATFVMTFVGGSTVRIRRMHAARTAVAGN</sequence>
<dbReference type="Proteomes" id="UP001596114">
    <property type="component" value="Unassembled WGS sequence"/>
</dbReference>
<dbReference type="SUPFAM" id="SSF89872">
    <property type="entry name" value="Inhibitor of vertebrate lysozyme, Ivy"/>
    <property type="match status" value="1"/>
</dbReference>
<accession>A0ABW0QVE2</accession>
<dbReference type="RefSeq" id="WP_377320906.1">
    <property type="nucleotide sequence ID" value="NZ_JBHSNF010000003.1"/>
</dbReference>
<comment type="caution">
    <text evidence="2">The sequence shown here is derived from an EMBL/GenBank/DDBJ whole genome shotgun (WGS) entry which is preliminary data.</text>
</comment>
<dbReference type="EMBL" id="JBHSNF010000003">
    <property type="protein sequence ID" value="MFC5526824.1"/>
    <property type="molecule type" value="Genomic_DNA"/>
</dbReference>
<organism evidence="2 3">
    <name type="scientific">Rhodanobacter ginsengisoli</name>
    <dbReference type="NCBI Taxonomy" id="418646"/>
    <lineage>
        <taxon>Bacteria</taxon>
        <taxon>Pseudomonadati</taxon>
        <taxon>Pseudomonadota</taxon>
        <taxon>Gammaproteobacteria</taxon>
        <taxon>Lysobacterales</taxon>
        <taxon>Rhodanobacteraceae</taxon>
        <taxon>Rhodanobacter</taxon>
    </lineage>
</organism>
<keyword evidence="1" id="KW-0732">Signal</keyword>